<gene>
    <name evidence="2" type="ORF">PIN31115_02067</name>
</gene>
<dbReference type="EMBL" id="CABPSI010000002">
    <property type="protein sequence ID" value="VVE00266.1"/>
    <property type="molecule type" value="Genomic_DNA"/>
</dbReference>
<dbReference type="Proteomes" id="UP000333828">
    <property type="component" value="Unassembled WGS sequence"/>
</dbReference>
<evidence type="ECO:0000313" key="3">
    <source>
        <dbReference type="Proteomes" id="UP000333828"/>
    </source>
</evidence>
<dbReference type="RefSeq" id="WP_150683954.1">
    <property type="nucleotide sequence ID" value="NZ_CABPSI010000002.1"/>
</dbReference>
<feature type="coiled-coil region" evidence="1">
    <location>
        <begin position="10"/>
        <end position="58"/>
    </location>
</feature>
<keyword evidence="3" id="KW-1185">Reference proteome</keyword>
<evidence type="ECO:0000313" key="2">
    <source>
        <dbReference type="EMBL" id="VVE00266.1"/>
    </source>
</evidence>
<keyword evidence="1" id="KW-0175">Coiled coil</keyword>
<dbReference type="AlphaFoldDB" id="A0A5E4UK22"/>
<reference evidence="2 3" key="1">
    <citation type="submission" date="2019-08" db="EMBL/GenBank/DDBJ databases">
        <authorList>
            <person name="Peeters C."/>
        </authorList>
    </citation>
    <scope>NUCLEOTIDE SEQUENCE [LARGE SCALE GENOMIC DNA]</scope>
    <source>
        <strain evidence="2 3">LMG 31115</strain>
    </source>
</reference>
<organism evidence="2 3">
    <name type="scientific">Pandoraea iniqua</name>
    <dbReference type="NCBI Taxonomy" id="2508288"/>
    <lineage>
        <taxon>Bacteria</taxon>
        <taxon>Pseudomonadati</taxon>
        <taxon>Pseudomonadota</taxon>
        <taxon>Betaproteobacteria</taxon>
        <taxon>Burkholderiales</taxon>
        <taxon>Burkholderiaceae</taxon>
        <taxon>Pandoraea</taxon>
    </lineage>
</organism>
<evidence type="ECO:0000256" key="1">
    <source>
        <dbReference type="SAM" id="Coils"/>
    </source>
</evidence>
<accession>A0A5E4UK22</accession>
<protein>
    <submittedName>
        <fullName evidence="2">Uncharacterized protein</fullName>
    </submittedName>
</protein>
<sequence>MFWFIYDQLASQLEANLRRSEREIREIEQMAEASRQKIAENERELERLLREYEEKNGLIVDLNPEDVRVVDETKLIGGA</sequence>
<name>A0A5E4UK22_9BURK</name>
<proteinExistence type="predicted"/>